<evidence type="ECO:0000259" key="1">
    <source>
        <dbReference type="Pfam" id="PF03372"/>
    </source>
</evidence>
<sequence>MMLRVGTWNIHGCVGRDRLCDPGRTWTMIEAMAVDLLGLQEVEIHQPETDALLRLARDAGYHSHFAPTGHRTPGGGQFGNLLLSRLPLDVQPSLDLSVAGREPRNLLRANVIQAGRPIAIWVTHLGLRAWERRTQVRRIHEHLQTEYHALPKERILLGDFNEWMPGQRNLRLIHRHFMRLPALRSFPAHRPLFPLDAIWLAGDLHLAGIERVRHPLLVSASDHLPIVSQIQGGESFLDPIVTPIATR</sequence>
<feature type="domain" description="Endonuclease/exonuclease/phosphatase" evidence="1">
    <location>
        <begin position="6"/>
        <end position="223"/>
    </location>
</feature>
<dbReference type="GO" id="GO:0003824">
    <property type="term" value="F:catalytic activity"/>
    <property type="evidence" value="ECO:0007669"/>
    <property type="project" value="InterPro"/>
</dbReference>
<gene>
    <name evidence="2" type="ORF">A9404_11245</name>
</gene>
<dbReference type="GO" id="GO:0016020">
    <property type="term" value="C:membrane"/>
    <property type="evidence" value="ECO:0007669"/>
    <property type="project" value="GOC"/>
</dbReference>
<dbReference type="Gene3D" id="3.60.10.10">
    <property type="entry name" value="Endonuclease/exonuclease/phosphatase"/>
    <property type="match status" value="1"/>
</dbReference>
<dbReference type="GO" id="GO:0006506">
    <property type="term" value="P:GPI anchor biosynthetic process"/>
    <property type="evidence" value="ECO:0007669"/>
    <property type="project" value="TreeGrafter"/>
</dbReference>
<dbReference type="OrthoDB" id="5293344at2"/>
<proteinExistence type="predicted"/>
<keyword evidence="3" id="KW-1185">Reference proteome</keyword>
<name>A0A191ZJ27_9GAMM</name>
<dbReference type="EMBL" id="CP016027">
    <property type="protein sequence ID" value="ANJ67875.1"/>
    <property type="molecule type" value="Genomic_DNA"/>
</dbReference>
<dbReference type="STRING" id="1860122.A9404_11245"/>
<dbReference type="Proteomes" id="UP000078596">
    <property type="component" value="Chromosome"/>
</dbReference>
<organism evidence="2 3">
    <name type="scientific">Halothiobacillus diazotrophicus</name>
    <dbReference type="NCBI Taxonomy" id="1860122"/>
    <lineage>
        <taxon>Bacteria</taxon>
        <taxon>Pseudomonadati</taxon>
        <taxon>Pseudomonadota</taxon>
        <taxon>Gammaproteobacteria</taxon>
        <taxon>Chromatiales</taxon>
        <taxon>Halothiobacillaceae</taxon>
        <taxon>Halothiobacillus</taxon>
    </lineage>
</organism>
<dbReference type="SUPFAM" id="SSF56219">
    <property type="entry name" value="DNase I-like"/>
    <property type="match status" value="1"/>
</dbReference>
<reference evidence="2 3" key="1">
    <citation type="submission" date="2016-06" db="EMBL/GenBank/DDBJ databases">
        <title>Insight into the functional genes involving in sulfur oxidation in Pearl River water.</title>
        <authorList>
            <person name="Luo J."/>
            <person name="Tan X."/>
            <person name="Lin W."/>
        </authorList>
    </citation>
    <scope>NUCLEOTIDE SEQUENCE [LARGE SCALE GENOMIC DNA]</scope>
    <source>
        <strain evidence="2 3">LS2</strain>
    </source>
</reference>
<evidence type="ECO:0000313" key="2">
    <source>
        <dbReference type="EMBL" id="ANJ67875.1"/>
    </source>
</evidence>
<protein>
    <recommendedName>
        <fullName evidence="1">Endonuclease/exonuclease/phosphatase domain-containing protein</fullName>
    </recommendedName>
</protein>
<dbReference type="RefSeq" id="WP_066101623.1">
    <property type="nucleotide sequence ID" value="NZ_CP016027.1"/>
</dbReference>
<dbReference type="KEGG" id="haz:A9404_11245"/>
<dbReference type="InterPro" id="IPR036691">
    <property type="entry name" value="Endo/exonu/phosph_ase_sf"/>
</dbReference>
<dbReference type="AlphaFoldDB" id="A0A191ZJ27"/>
<dbReference type="Pfam" id="PF03372">
    <property type="entry name" value="Exo_endo_phos"/>
    <property type="match status" value="1"/>
</dbReference>
<dbReference type="PANTHER" id="PTHR14859:SF15">
    <property type="entry name" value="ENDONUCLEASE_EXONUCLEASE_PHOSPHATASE DOMAIN-CONTAINING PROTEIN"/>
    <property type="match status" value="1"/>
</dbReference>
<dbReference type="InterPro" id="IPR005135">
    <property type="entry name" value="Endo/exonuclease/phosphatase"/>
</dbReference>
<accession>A0A191ZJ27</accession>
<dbReference type="InterPro" id="IPR051916">
    <property type="entry name" value="GPI-anchor_lipid_remodeler"/>
</dbReference>
<dbReference type="PANTHER" id="PTHR14859">
    <property type="entry name" value="CALCOFLUOR WHITE HYPERSENSITIVE PROTEIN PRECURSOR"/>
    <property type="match status" value="1"/>
</dbReference>
<evidence type="ECO:0000313" key="3">
    <source>
        <dbReference type="Proteomes" id="UP000078596"/>
    </source>
</evidence>